<comment type="caution">
    <text evidence="2">The sequence shown here is derived from an EMBL/GenBank/DDBJ whole genome shotgun (WGS) entry which is preliminary data.</text>
</comment>
<dbReference type="EMBL" id="MOEN01000023">
    <property type="protein sequence ID" value="OMH40223.1"/>
    <property type="molecule type" value="Genomic_DNA"/>
</dbReference>
<dbReference type="AlphaFoldDB" id="A0A1R1MKD2"/>
<dbReference type="STRING" id="1914305.BLW93_06340"/>
<feature type="region of interest" description="Disordered" evidence="1">
    <location>
        <begin position="1"/>
        <end position="35"/>
    </location>
</feature>
<feature type="compositionally biased region" description="Low complexity" evidence="1">
    <location>
        <begin position="13"/>
        <end position="29"/>
    </location>
</feature>
<protein>
    <submittedName>
        <fullName evidence="2">Uncharacterized protein</fullName>
    </submittedName>
</protein>
<evidence type="ECO:0000313" key="3">
    <source>
        <dbReference type="Proteomes" id="UP000187408"/>
    </source>
</evidence>
<sequence length="83" mass="9824">MAKDKKNTEVQEKQNTQVQKQPKQTQKPAQKPRKYRSLSSFIEVFEYEGKRYTIHPNSIVENLPEDAPQVKRLIEQKKLVEVK</sequence>
<feature type="compositionally biased region" description="Basic and acidic residues" evidence="1">
    <location>
        <begin position="1"/>
        <end position="12"/>
    </location>
</feature>
<reference evidence="2 3" key="1">
    <citation type="submission" date="2016-10" db="EMBL/GenBank/DDBJ databases">
        <title>Genome sequence of a sulfur-reducing bacterium Desulfurobacterium indicum K6013.</title>
        <authorList>
            <person name="Cao J."/>
            <person name="Shao Z."/>
            <person name="Alain K."/>
            <person name="Jebbar M."/>
        </authorList>
    </citation>
    <scope>NUCLEOTIDE SEQUENCE [LARGE SCALE GENOMIC DNA]</scope>
    <source>
        <strain evidence="2 3">K6013</strain>
    </source>
</reference>
<dbReference type="Proteomes" id="UP000187408">
    <property type="component" value="Unassembled WGS sequence"/>
</dbReference>
<evidence type="ECO:0000256" key="1">
    <source>
        <dbReference type="SAM" id="MobiDB-lite"/>
    </source>
</evidence>
<accession>A0A1R1MKD2</accession>
<proteinExistence type="predicted"/>
<keyword evidence="3" id="KW-1185">Reference proteome</keyword>
<dbReference type="RefSeq" id="WP_076713261.1">
    <property type="nucleotide sequence ID" value="NZ_MOEN01000023.1"/>
</dbReference>
<gene>
    <name evidence="2" type="ORF">BLW93_06340</name>
</gene>
<organism evidence="2 3">
    <name type="scientific">Desulfurobacterium indicum</name>
    <dbReference type="NCBI Taxonomy" id="1914305"/>
    <lineage>
        <taxon>Bacteria</taxon>
        <taxon>Pseudomonadati</taxon>
        <taxon>Aquificota</taxon>
        <taxon>Aquificia</taxon>
        <taxon>Desulfurobacteriales</taxon>
        <taxon>Desulfurobacteriaceae</taxon>
        <taxon>Desulfurobacterium</taxon>
    </lineage>
</organism>
<evidence type="ECO:0000313" key="2">
    <source>
        <dbReference type="EMBL" id="OMH40223.1"/>
    </source>
</evidence>
<name>A0A1R1MKD2_9BACT</name>